<gene>
    <name evidence="2" type="ORF">HNQ65_002396</name>
</gene>
<protein>
    <submittedName>
        <fullName evidence="2">Uncharacterized protein</fullName>
    </submittedName>
</protein>
<proteinExistence type="predicted"/>
<dbReference type="AlphaFoldDB" id="A0A7W7YB19"/>
<evidence type="ECO:0000256" key="1">
    <source>
        <dbReference type="SAM" id="MobiDB-lite"/>
    </source>
</evidence>
<accession>A0A7W7YB19</accession>
<sequence length="101" mass="10929">MNWGHQLKELITRNWREKIISLVLAFLFWFMIKAQDARQALPYTMPAPRIPQPTSIAPPQLTPVIPPPTQAPPQLEATLPPASAAAPAAKTGEAIKGAAGL</sequence>
<dbReference type="Proteomes" id="UP000590740">
    <property type="component" value="Unassembled WGS sequence"/>
</dbReference>
<dbReference type="EMBL" id="JACHIG010000004">
    <property type="protein sequence ID" value="MBB5032814.1"/>
    <property type="molecule type" value="Genomic_DNA"/>
</dbReference>
<reference evidence="2 3" key="1">
    <citation type="submission" date="2020-08" db="EMBL/GenBank/DDBJ databases">
        <title>Genomic Encyclopedia of Type Strains, Phase IV (KMG-IV): sequencing the most valuable type-strain genomes for metagenomic binning, comparative biology and taxonomic classification.</title>
        <authorList>
            <person name="Goeker M."/>
        </authorList>
    </citation>
    <scope>NUCLEOTIDE SEQUENCE [LARGE SCALE GENOMIC DNA]</scope>
    <source>
        <strain evidence="2 3">DSM 12252</strain>
    </source>
</reference>
<feature type="region of interest" description="Disordered" evidence="1">
    <location>
        <begin position="52"/>
        <end position="101"/>
    </location>
</feature>
<evidence type="ECO:0000313" key="2">
    <source>
        <dbReference type="EMBL" id="MBB5032814.1"/>
    </source>
</evidence>
<evidence type="ECO:0000313" key="3">
    <source>
        <dbReference type="Proteomes" id="UP000590740"/>
    </source>
</evidence>
<dbReference type="RefSeq" id="WP_184339724.1">
    <property type="nucleotide sequence ID" value="NZ_JACHIG010000004.1"/>
</dbReference>
<feature type="compositionally biased region" description="Low complexity" evidence="1">
    <location>
        <begin position="80"/>
        <end position="89"/>
    </location>
</feature>
<comment type="caution">
    <text evidence="2">The sequence shown here is derived from an EMBL/GenBank/DDBJ whole genome shotgun (WGS) entry which is preliminary data.</text>
</comment>
<keyword evidence="3" id="KW-1185">Reference proteome</keyword>
<feature type="compositionally biased region" description="Pro residues" evidence="1">
    <location>
        <begin position="60"/>
        <end position="71"/>
    </location>
</feature>
<organism evidence="2 3">
    <name type="scientific">Prosthecobacter vanneervenii</name>
    <dbReference type="NCBI Taxonomy" id="48466"/>
    <lineage>
        <taxon>Bacteria</taxon>
        <taxon>Pseudomonadati</taxon>
        <taxon>Verrucomicrobiota</taxon>
        <taxon>Verrucomicrobiia</taxon>
        <taxon>Verrucomicrobiales</taxon>
        <taxon>Verrucomicrobiaceae</taxon>
        <taxon>Prosthecobacter</taxon>
    </lineage>
</organism>
<name>A0A7W7YB19_9BACT</name>